<evidence type="ECO:0000313" key="3">
    <source>
        <dbReference type="Proteomes" id="UP001500507"/>
    </source>
</evidence>
<dbReference type="NCBIfam" id="TIGR03523">
    <property type="entry name" value="GldN"/>
    <property type="match status" value="1"/>
</dbReference>
<name>A0ABN1ME91_9FLAO</name>
<protein>
    <submittedName>
        <fullName evidence="2">Gliding motility protein GldN</fullName>
    </submittedName>
</protein>
<accession>A0ABN1ME91</accession>
<dbReference type="Pfam" id="PF19841">
    <property type="entry name" value="GldN"/>
    <property type="match status" value="1"/>
</dbReference>
<dbReference type="EMBL" id="BAAAFG010000002">
    <property type="protein sequence ID" value="GAA0871427.1"/>
    <property type="molecule type" value="Genomic_DNA"/>
</dbReference>
<dbReference type="Proteomes" id="UP001500507">
    <property type="component" value="Unassembled WGS sequence"/>
</dbReference>
<proteinExistence type="predicted"/>
<comment type="caution">
    <text evidence="2">The sequence shown here is derived from an EMBL/GenBank/DDBJ whole genome shotgun (WGS) entry which is preliminary data.</text>
</comment>
<feature type="chain" id="PRO_5047439649" evidence="1">
    <location>
        <begin position="24"/>
        <end position="299"/>
    </location>
</feature>
<sequence>MMMKFKFYSCFVMLTLIGIYNLAAQENMLNAKTVEELNTVPDDEENLVTEEPLEYGYVDERDILWGKSVWEVIDLDERVNLPLYYPIEEDGLGNRKSLYYTLIDAIKSGEIANVYADEYFSETRTLDELEASFIRRDTLAEGFAQINQGEQLDEQFVNVTTVDGADVKSYQIRGTWYFDKRQGELRYRLIGIAPVMIDAYSKSQGNDSEGFPLFWVFYPEARKVLHNSAVYNGKNTSQPISFDHLLNSRRFNAIIIREANIQGNRSVQDYIADNALMQLLESQRIKESIRNFELDLWNY</sequence>
<evidence type="ECO:0000256" key="1">
    <source>
        <dbReference type="SAM" id="SignalP"/>
    </source>
</evidence>
<organism evidence="2 3">
    <name type="scientific">Gangjinia marincola</name>
    <dbReference type="NCBI Taxonomy" id="578463"/>
    <lineage>
        <taxon>Bacteria</taxon>
        <taxon>Pseudomonadati</taxon>
        <taxon>Bacteroidota</taxon>
        <taxon>Flavobacteriia</taxon>
        <taxon>Flavobacteriales</taxon>
        <taxon>Flavobacteriaceae</taxon>
        <taxon>Gangjinia</taxon>
    </lineage>
</organism>
<dbReference type="InterPro" id="IPR019847">
    <property type="entry name" value="Gliding_motility_assoc_GldN"/>
</dbReference>
<reference evidence="2 3" key="1">
    <citation type="journal article" date="2019" name="Int. J. Syst. Evol. Microbiol.">
        <title>The Global Catalogue of Microorganisms (GCM) 10K type strain sequencing project: providing services to taxonomists for standard genome sequencing and annotation.</title>
        <authorList>
            <consortium name="The Broad Institute Genomics Platform"/>
            <consortium name="The Broad Institute Genome Sequencing Center for Infectious Disease"/>
            <person name="Wu L."/>
            <person name="Ma J."/>
        </authorList>
    </citation>
    <scope>NUCLEOTIDE SEQUENCE [LARGE SCALE GENOMIC DNA]</scope>
    <source>
        <strain evidence="2 3">JCM 16082</strain>
    </source>
</reference>
<keyword evidence="3" id="KW-1185">Reference proteome</keyword>
<gene>
    <name evidence="2" type="primary">gldN</name>
    <name evidence="2" type="ORF">GCM10009117_05730</name>
</gene>
<evidence type="ECO:0000313" key="2">
    <source>
        <dbReference type="EMBL" id="GAA0871427.1"/>
    </source>
</evidence>
<feature type="signal peptide" evidence="1">
    <location>
        <begin position="1"/>
        <end position="23"/>
    </location>
</feature>
<keyword evidence="1" id="KW-0732">Signal</keyword>